<dbReference type="AlphaFoldDB" id="A0A2P8D7Y9"/>
<evidence type="ECO:0000313" key="1">
    <source>
        <dbReference type="EMBL" id="PSK93346.1"/>
    </source>
</evidence>
<dbReference type="OrthoDB" id="1090702at2"/>
<dbReference type="RefSeq" id="WP_106522356.1">
    <property type="nucleotide sequence ID" value="NZ_PYGD01000002.1"/>
</dbReference>
<dbReference type="Proteomes" id="UP000240572">
    <property type="component" value="Unassembled WGS sequence"/>
</dbReference>
<reference evidence="1 2" key="1">
    <citation type="submission" date="2018-03" db="EMBL/GenBank/DDBJ databases">
        <title>Genomic Encyclopedia of Type Strains, Phase III (KMG-III): the genomes of soil and plant-associated and newly described type strains.</title>
        <authorList>
            <person name="Whitman W."/>
        </authorList>
    </citation>
    <scope>NUCLEOTIDE SEQUENCE [LARGE SCALE GENOMIC DNA]</scope>
    <source>
        <strain evidence="1 2">CGMCC 1.12700</strain>
    </source>
</reference>
<proteinExistence type="predicted"/>
<sequence>MIIPQKYQAVNWADGMKVNKEHFIDTENFLIDQLRDTASLMVNRWNFGMLPPLQGSGALTSDYAVNKTTTNQLQITINHCQAVTQGGVRIAIANESLKEFIRLADVLEEAGEQGLESEATELFYVVMVVSLFEKMASGSPDPEEIPIRQPFTQPKYSIQVVPATSVNKEEIGAFHLIIGRIRKNGSEFYKDESFIPPCSSVSSNERLLNHYRQINHYLSDIQNISAQIIQKINYKNQKSPVALNIRQACQVILNYCATHYFSLRNILHQQPPVFLVDALSQLANSMHSFIIALPENEKEEMLNYFFEWSDITPVIFSNRLSEVIEINYDHYNTGEYFQGIDDMLRSILAIWRKLNTLEYIGLRKENIVVKEEVLSKVTKDRKGWNILD</sequence>
<gene>
    <name evidence="1" type="ORF">B0I18_102316</name>
</gene>
<comment type="caution">
    <text evidence="1">The sequence shown here is derived from an EMBL/GenBank/DDBJ whole genome shotgun (WGS) entry which is preliminary data.</text>
</comment>
<dbReference type="InterPro" id="IPR010263">
    <property type="entry name" value="T6SS_TssK"/>
</dbReference>
<accession>A0A2P8D7Y9</accession>
<dbReference type="EMBL" id="PYGD01000002">
    <property type="protein sequence ID" value="PSK93346.1"/>
    <property type="molecule type" value="Genomic_DNA"/>
</dbReference>
<protein>
    <submittedName>
        <fullName evidence="1">Type VI secretion system (T6SS) EvfL/ImpJ/VasE family protein</fullName>
    </submittedName>
</protein>
<evidence type="ECO:0000313" key="2">
    <source>
        <dbReference type="Proteomes" id="UP000240572"/>
    </source>
</evidence>
<organism evidence="1 2">
    <name type="scientific">Taibaiella chishuiensis</name>
    <dbReference type="NCBI Taxonomy" id="1434707"/>
    <lineage>
        <taxon>Bacteria</taxon>
        <taxon>Pseudomonadati</taxon>
        <taxon>Bacteroidota</taxon>
        <taxon>Chitinophagia</taxon>
        <taxon>Chitinophagales</taxon>
        <taxon>Chitinophagaceae</taxon>
        <taxon>Taibaiella</taxon>
    </lineage>
</organism>
<dbReference type="Pfam" id="PF05936">
    <property type="entry name" value="T6SS_VasE"/>
    <property type="match status" value="1"/>
</dbReference>
<name>A0A2P8D7Y9_9BACT</name>
<keyword evidence="2" id="KW-1185">Reference proteome</keyword>